<feature type="chain" id="PRO_5045727628" evidence="2">
    <location>
        <begin position="21"/>
        <end position="144"/>
    </location>
</feature>
<sequence>MKLRTIAPLALWTVAQLSIAATGDAFCGVLSGAGVSAEAAESAESRATAASGTQAAKGFALRDGEPVDFIAGGKTVRGTLHVTMDGGVYRAYWQAQGRPERYVLANAGTDAVRLIAMPTQGTPATDGMPGTTLNPQQVLSCPSL</sequence>
<keyword evidence="2" id="KW-0732">Signal</keyword>
<evidence type="ECO:0000256" key="1">
    <source>
        <dbReference type="SAM" id="MobiDB-lite"/>
    </source>
</evidence>
<accession>A0ABU9QIJ2</accession>
<evidence type="ECO:0000313" key="3">
    <source>
        <dbReference type="EMBL" id="MEM5288925.1"/>
    </source>
</evidence>
<gene>
    <name evidence="3" type="ORF">V4C55_24640</name>
</gene>
<organism evidence="3 4">
    <name type="scientific">Paraburkholderia sabiae</name>
    <dbReference type="NCBI Taxonomy" id="273251"/>
    <lineage>
        <taxon>Bacteria</taxon>
        <taxon>Pseudomonadati</taxon>
        <taxon>Pseudomonadota</taxon>
        <taxon>Betaproteobacteria</taxon>
        <taxon>Burkholderiales</taxon>
        <taxon>Burkholderiaceae</taxon>
        <taxon>Paraburkholderia</taxon>
    </lineage>
</organism>
<feature type="signal peptide" evidence="2">
    <location>
        <begin position="1"/>
        <end position="20"/>
    </location>
</feature>
<feature type="region of interest" description="Disordered" evidence="1">
    <location>
        <begin position="122"/>
        <end position="144"/>
    </location>
</feature>
<comment type="caution">
    <text evidence="3">The sequence shown here is derived from an EMBL/GenBank/DDBJ whole genome shotgun (WGS) entry which is preliminary data.</text>
</comment>
<protein>
    <submittedName>
        <fullName evidence="3">Uncharacterized protein</fullName>
    </submittedName>
</protein>
<dbReference type="Proteomes" id="UP001494588">
    <property type="component" value="Unassembled WGS sequence"/>
</dbReference>
<dbReference type="RefSeq" id="WP_201653549.1">
    <property type="nucleotide sequence ID" value="NZ_CAJHCS010000018.1"/>
</dbReference>
<evidence type="ECO:0000313" key="4">
    <source>
        <dbReference type="Proteomes" id="UP001494588"/>
    </source>
</evidence>
<dbReference type="EMBL" id="JAZHGC010000022">
    <property type="protein sequence ID" value="MEM5288925.1"/>
    <property type="molecule type" value="Genomic_DNA"/>
</dbReference>
<feature type="compositionally biased region" description="Polar residues" evidence="1">
    <location>
        <begin position="131"/>
        <end position="144"/>
    </location>
</feature>
<evidence type="ECO:0000256" key="2">
    <source>
        <dbReference type="SAM" id="SignalP"/>
    </source>
</evidence>
<proteinExistence type="predicted"/>
<reference evidence="3 4" key="1">
    <citation type="submission" date="2024-01" db="EMBL/GenBank/DDBJ databases">
        <title>The diversity of rhizobia nodulating Mimosa spp. in eleven states of Brazil covering several biomes is determined by host plant, location, and edaphic factors.</title>
        <authorList>
            <person name="Rouws L."/>
            <person name="Barauna A."/>
            <person name="Beukes C."/>
            <person name="De Faria S.M."/>
            <person name="Gross E."/>
            <person name="Dos Reis Junior F.B."/>
            <person name="Simon M."/>
            <person name="Maluk M."/>
            <person name="Odee D.W."/>
            <person name="Kenicer G."/>
            <person name="Young J.P.W."/>
            <person name="Reis V.M."/>
            <person name="Zilli J."/>
            <person name="James E.K."/>
        </authorList>
    </citation>
    <scope>NUCLEOTIDE SEQUENCE [LARGE SCALE GENOMIC DNA]</scope>
    <source>
        <strain evidence="3 4">JPY77</strain>
    </source>
</reference>
<keyword evidence="4" id="KW-1185">Reference proteome</keyword>
<name>A0ABU9QIJ2_9BURK</name>